<dbReference type="PANTHER" id="PTHR10954">
    <property type="entry name" value="RIBONUCLEASE H2 SUBUNIT A"/>
    <property type="match status" value="1"/>
</dbReference>
<evidence type="ECO:0000256" key="7">
    <source>
        <dbReference type="ARBA" id="ARBA00019179"/>
    </source>
</evidence>
<evidence type="ECO:0000256" key="8">
    <source>
        <dbReference type="ARBA" id="ARBA00022490"/>
    </source>
</evidence>
<evidence type="ECO:0000256" key="10">
    <source>
        <dbReference type="ARBA" id="ARBA00022723"/>
    </source>
</evidence>
<dbReference type="STRING" id="1440763.BJI69_02320"/>
<protein>
    <recommendedName>
        <fullName evidence="7 14">Ribonuclease HII</fullName>
        <shortName evidence="14">RNase HII</shortName>
        <ecNumber evidence="6 14">3.1.26.4</ecNumber>
    </recommendedName>
</protein>
<reference evidence="19" key="1">
    <citation type="submission" date="2016-09" db="EMBL/GenBank/DDBJ databases">
        <authorList>
            <person name="Lysoe E."/>
        </authorList>
    </citation>
    <scope>NUCLEOTIDE SEQUENCE [LARGE SCALE GENOMIC DNA]</scope>
    <source>
        <strain evidence="19">LJ96T</strain>
    </source>
</reference>
<dbReference type="CDD" id="cd07182">
    <property type="entry name" value="RNase_HII_bacteria_HII_like"/>
    <property type="match status" value="1"/>
</dbReference>
<dbReference type="NCBIfam" id="NF000596">
    <property type="entry name" value="PRK00015.1-4"/>
    <property type="match status" value="1"/>
</dbReference>
<dbReference type="PROSITE" id="PS51975">
    <property type="entry name" value="RNASE_H_2"/>
    <property type="match status" value="1"/>
</dbReference>
<dbReference type="GO" id="GO:0043137">
    <property type="term" value="P:DNA replication, removal of RNA primer"/>
    <property type="evidence" value="ECO:0007669"/>
    <property type="project" value="TreeGrafter"/>
</dbReference>
<evidence type="ECO:0000256" key="6">
    <source>
        <dbReference type="ARBA" id="ARBA00012180"/>
    </source>
</evidence>
<dbReference type="OrthoDB" id="9803420at2"/>
<dbReference type="FunFam" id="3.30.420.10:FF:000006">
    <property type="entry name" value="Ribonuclease HII"/>
    <property type="match status" value="1"/>
</dbReference>
<evidence type="ECO:0000256" key="9">
    <source>
        <dbReference type="ARBA" id="ARBA00022722"/>
    </source>
</evidence>
<dbReference type="EMBL" id="CP017480">
    <property type="protein sequence ID" value="APG02857.1"/>
    <property type="molecule type" value="Genomic_DNA"/>
</dbReference>
<keyword evidence="19" id="KW-1185">Reference proteome</keyword>
<dbReference type="GO" id="GO:0006298">
    <property type="term" value="P:mismatch repair"/>
    <property type="evidence" value="ECO:0007669"/>
    <property type="project" value="TreeGrafter"/>
</dbReference>
<evidence type="ECO:0000313" key="19">
    <source>
        <dbReference type="Proteomes" id="UP000182987"/>
    </source>
</evidence>
<dbReference type="InterPro" id="IPR022898">
    <property type="entry name" value="RNase_HII"/>
</dbReference>
<dbReference type="Proteomes" id="UP000182987">
    <property type="component" value="Chromosome"/>
</dbReference>
<comment type="function">
    <text evidence="3 14 16">Endonuclease that specifically degrades the RNA of RNA-DNA hybrids.</text>
</comment>
<dbReference type="KEGG" id="lrz:BJI69_02320"/>
<dbReference type="GO" id="GO:0032299">
    <property type="term" value="C:ribonuclease H2 complex"/>
    <property type="evidence" value="ECO:0007669"/>
    <property type="project" value="TreeGrafter"/>
</dbReference>
<keyword evidence="12 14" id="KW-0378">Hydrolase</keyword>
<dbReference type="NCBIfam" id="NF000595">
    <property type="entry name" value="PRK00015.1-3"/>
    <property type="match status" value="1"/>
</dbReference>
<dbReference type="GO" id="GO:0004523">
    <property type="term" value="F:RNA-DNA hybrid ribonuclease activity"/>
    <property type="evidence" value="ECO:0007669"/>
    <property type="project" value="UniProtKB-UniRule"/>
</dbReference>
<dbReference type="GO" id="GO:0005737">
    <property type="term" value="C:cytoplasm"/>
    <property type="evidence" value="ECO:0007669"/>
    <property type="project" value="UniProtKB-SubCell"/>
</dbReference>
<comment type="cofactor">
    <cofactor evidence="2">
        <name>Mg(2+)</name>
        <dbReference type="ChEBI" id="CHEBI:18420"/>
    </cofactor>
</comment>
<evidence type="ECO:0000256" key="12">
    <source>
        <dbReference type="ARBA" id="ARBA00022801"/>
    </source>
</evidence>
<accession>A0A1L3EPF5</accession>
<comment type="catalytic activity">
    <reaction evidence="1 14 15 16">
        <text>Endonucleolytic cleavage to 5'-phosphomonoester.</text>
        <dbReference type="EC" id="3.1.26.4"/>
    </reaction>
</comment>
<sequence>MPRKRNVSSQLSRDLIIAGVDEAGRGPLAGPVVVAAVILDPARPIRGLNDSKQLTEDVREKLYGRIVERALAWTVIFVEREEIDRINIFQATMIGMTRSLMGLSLAPQMALIDGNRLPRTLPCEARAVIGGDATEPAISAASILAKVSRDRHMHALDAEHPGYGFARHKGYGVPEHLDALGRLGPCAAHRRSFAPVKRWFEPEIEPVGDLFATAV</sequence>
<comment type="cofactor">
    <cofactor evidence="14 15">
        <name>Mn(2+)</name>
        <dbReference type="ChEBI" id="CHEBI:29035"/>
    </cofactor>
    <cofactor evidence="14 15">
        <name>Mg(2+)</name>
        <dbReference type="ChEBI" id="CHEBI:18420"/>
    </cofactor>
    <text evidence="14 15">Manganese or magnesium. Binds 1 divalent metal ion per monomer in the absence of substrate. May bind a second metal ion after substrate binding.</text>
</comment>
<dbReference type="InterPro" id="IPR036397">
    <property type="entry name" value="RNaseH_sf"/>
</dbReference>
<keyword evidence="13 14" id="KW-0464">Manganese</keyword>
<dbReference type="RefSeq" id="WP_046968664.1">
    <property type="nucleotide sequence ID" value="NZ_CP017480.1"/>
</dbReference>
<evidence type="ECO:0000256" key="14">
    <source>
        <dbReference type="HAMAP-Rule" id="MF_00052"/>
    </source>
</evidence>
<evidence type="ECO:0000313" key="18">
    <source>
        <dbReference type="EMBL" id="APG02857.1"/>
    </source>
</evidence>
<feature type="binding site" evidence="14 15">
    <location>
        <position position="113"/>
    </location>
    <ligand>
        <name>a divalent metal cation</name>
        <dbReference type="ChEBI" id="CHEBI:60240"/>
    </ligand>
</feature>
<keyword evidence="9 14" id="KW-0540">Nuclease</keyword>
<name>A0A1L3EPF5_9GAMM</name>
<dbReference type="AlphaFoldDB" id="A0A1L3EPF5"/>
<organism evidence="18 19">
    <name type="scientific">Luteibacter rhizovicinus DSM 16549</name>
    <dbReference type="NCBI Taxonomy" id="1440763"/>
    <lineage>
        <taxon>Bacteria</taxon>
        <taxon>Pseudomonadati</taxon>
        <taxon>Pseudomonadota</taxon>
        <taxon>Gammaproteobacteria</taxon>
        <taxon>Lysobacterales</taxon>
        <taxon>Rhodanobacteraceae</taxon>
        <taxon>Luteibacter</taxon>
    </lineage>
</organism>
<evidence type="ECO:0000256" key="16">
    <source>
        <dbReference type="RuleBase" id="RU003515"/>
    </source>
</evidence>
<keyword evidence="11 14" id="KW-0255">Endonuclease</keyword>
<dbReference type="Gene3D" id="3.30.420.10">
    <property type="entry name" value="Ribonuclease H-like superfamily/Ribonuclease H"/>
    <property type="match status" value="1"/>
</dbReference>
<evidence type="ECO:0000256" key="5">
    <source>
        <dbReference type="ARBA" id="ARBA00007383"/>
    </source>
</evidence>
<evidence type="ECO:0000256" key="3">
    <source>
        <dbReference type="ARBA" id="ARBA00004065"/>
    </source>
</evidence>
<dbReference type="GO" id="GO:0003723">
    <property type="term" value="F:RNA binding"/>
    <property type="evidence" value="ECO:0007669"/>
    <property type="project" value="UniProtKB-UniRule"/>
</dbReference>
<dbReference type="InterPro" id="IPR012337">
    <property type="entry name" value="RNaseH-like_sf"/>
</dbReference>
<evidence type="ECO:0000256" key="15">
    <source>
        <dbReference type="PROSITE-ProRule" id="PRU01319"/>
    </source>
</evidence>
<dbReference type="EC" id="3.1.26.4" evidence="6 14"/>
<dbReference type="InterPro" id="IPR001352">
    <property type="entry name" value="RNase_HII/HIII"/>
</dbReference>
<dbReference type="InterPro" id="IPR024567">
    <property type="entry name" value="RNase_HII/HIII_dom"/>
</dbReference>
<evidence type="ECO:0000259" key="17">
    <source>
        <dbReference type="PROSITE" id="PS51975"/>
    </source>
</evidence>
<dbReference type="HAMAP" id="MF_00052_B">
    <property type="entry name" value="RNase_HII_B"/>
    <property type="match status" value="1"/>
</dbReference>
<evidence type="ECO:0000256" key="11">
    <source>
        <dbReference type="ARBA" id="ARBA00022759"/>
    </source>
</evidence>
<keyword evidence="10 14" id="KW-0479">Metal-binding</keyword>
<evidence type="ECO:0000256" key="4">
    <source>
        <dbReference type="ARBA" id="ARBA00004496"/>
    </source>
</evidence>
<dbReference type="PANTHER" id="PTHR10954:SF18">
    <property type="entry name" value="RIBONUCLEASE HII"/>
    <property type="match status" value="1"/>
</dbReference>
<keyword evidence="8 14" id="KW-0963">Cytoplasm</keyword>
<feature type="binding site" evidence="14 15">
    <location>
        <position position="22"/>
    </location>
    <ligand>
        <name>a divalent metal cation</name>
        <dbReference type="ChEBI" id="CHEBI:60240"/>
    </ligand>
</feature>
<comment type="similarity">
    <text evidence="5 14 16">Belongs to the RNase HII family.</text>
</comment>
<dbReference type="SUPFAM" id="SSF53098">
    <property type="entry name" value="Ribonuclease H-like"/>
    <property type="match status" value="1"/>
</dbReference>
<dbReference type="GO" id="GO:0030145">
    <property type="term" value="F:manganese ion binding"/>
    <property type="evidence" value="ECO:0007669"/>
    <property type="project" value="UniProtKB-UniRule"/>
</dbReference>
<evidence type="ECO:0000256" key="13">
    <source>
        <dbReference type="ARBA" id="ARBA00023211"/>
    </source>
</evidence>
<feature type="domain" description="RNase H type-2" evidence="17">
    <location>
        <begin position="15"/>
        <end position="205"/>
    </location>
</feature>
<proteinExistence type="inferred from homology"/>
<feature type="binding site" evidence="14 15">
    <location>
        <position position="21"/>
    </location>
    <ligand>
        <name>a divalent metal cation</name>
        <dbReference type="ChEBI" id="CHEBI:60240"/>
    </ligand>
</feature>
<evidence type="ECO:0000256" key="1">
    <source>
        <dbReference type="ARBA" id="ARBA00000077"/>
    </source>
</evidence>
<comment type="subcellular location">
    <subcellularLocation>
        <location evidence="4 14">Cytoplasm</location>
    </subcellularLocation>
</comment>
<gene>
    <name evidence="14" type="primary">rnhB</name>
    <name evidence="18" type="ORF">BJI69_02320</name>
</gene>
<dbReference type="Pfam" id="PF01351">
    <property type="entry name" value="RNase_HII"/>
    <property type="match status" value="1"/>
</dbReference>
<evidence type="ECO:0000256" key="2">
    <source>
        <dbReference type="ARBA" id="ARBA00001946"/>
    </source>
</evidence>